<dbReference type="Proteomes" id="UP000280792">
    <property type="component" value="Unassembled WGS sequence"/>
</dbReference>
<sequence>MTRPAIRVADYMTRNHPPIACGTDLGLVVERLTKEHVPGLPVVDEQHRVVGWVSEQDCIRAVLNESYYCDQKARVNEVMRSDVLTVSPDDDIIFLATQMLEDKPKLYPVVHNGELMGLITRSDILRALNENGKGCWHTS</sequence>
<dbReference type="PANTHER" id="PTHR43080">
    <property type="entry name" value="CBS DOMAIN-CONTAINING PROTEIN CBSX3, MITOCHONDRIAL"/>
    <property type="match status" value="1"/>
</dbReference>
<name>A0A3P3VP38_9GAMM</name>
<accession>A0A3P3VP38</accession>
<evidence type="ECO:0000259" key="3">
    <source>
        <dbReference type="PROSITE" id="PS51371"/>
    </source>
</evidence>
<feature type="domain" description="CBS" evidence="3">
    <location>
        <begin position="79"/>
        <end position="134"/>
    </location>
</feature>
<keyword evidence="1 2" id="KW-0129">CBS domain</keyword>
<dbReference type="InterPro" id="IPR000644">
    <property type="entry name" value="CBS_dom"/>
</dbReference>
<dbReference type="PROSITE" id="PS51371">
    <property type="entry name" value="CBS"/>
    <property type="match status" value="2"/>
</dbReference>
<keyword evidence="5" id="KW-1185">Reference proteome</keyword>
<evidence type="ECO:0000313" key="4">
    <source>
        <dbReference type="EMBL" id="RRJ84531.1"/>
    </source>
</evidence>
<comment type="caution">
    <text evidence="4">The sequence shown here is derived from an EMBL/GenBank/DDBJ whole genome shotgun (WGS) entry which is preliminary data.</text>
</comment>
<dbReference type="SMART" id="SM00116">
    <property type="entry name" value="CBS"/>
    <property type="match status" value="2"/>
</dbReference>
<reference evidence="4 5" key="2">
    <citation type="submission" date="2018-12" db="EMBL/GenBank/DDBJ databases">
        <title>Simiduia agarivorans gen. nov., sp. nov., a marine, agarolytic bacterium isolated from shallow coastal water from Keelung, Taiwan.</title>
        <authorList>
            <person name="Shieh W.Y."/>
        </authorList>
    </citation>
    <scope>NUCLEOTIDE SEQUENCE [LARGE SCALE GENOMIC DNA]</scope>
    <source>
        <strain evidence="4 5">GTF-13</strain>
    </source>
</reference>
<dbReference type="InterPro" id="IPR051257">
    <property type="entry name" value="Diverse_CBS-Domain"/>
</dbReference>
<feature type="domain" description="CBS" evidence="3">
    <location>
        <begin position="12"/>
        <end position="71"/>
    </location>
</feature>
<reference evidence="4 5" key="1">
    <citation type="submission" date="2018-08" db="EMBL/GenBank/DDBJ databases">
        <authorList>
            <person name="Khan S.A."/>
        </authorList>
    </citation>
    <scope>NUCLEOTIDE SEQUENCE [LARGE SCALE GENOMIC DNA]</scope>
    <source>
        <strain evidence="4 5">GTF-13</strain>
    </source>
</reference>
<gene>
    <name evidence="4" type="ORF">D0544_05335</name>
</gene>
<proteinExistence type="predicted"/>
<protein>
    <submittedName>
        <fullName evidence="4">CBS domain-containing protein</fullName>
    </submittedName>
</protein>
<dbReference type="SUPFAM" id="SSF54631">
    <property type="entry name" value="CBS-domain pair"/>
    <property type="match status" value="1"/>
</dbReference>
<dbReference type="Gene3D" id="3.10.580.10">
    <property type="entry name" value="CBS-domain"/>
    <property type="match status" value="1"/>
</dbReference>
<dbReference type="Pfam" id="PF00571">
    <property type="entry name" value="CBS"/>
    <property type="match status" value="2"/>
</dbReference>
<dbReference type="InterPro" id="IPR046342">
    <property type="entry name" value="CBS_dom_sf"/>
</dbReference>
<evidence type="ECO:0000313" key="5">
    <source>
        <dbReference type="Proteomes" id="UP000280792"/>
    </source>
</evidence>
<dbReference type="PANTHER" id="PTHR43080:SF2">
    <property type="entry name" value="CBS DOMAIN-CONTAINING PROTEIN"/>
    <property type="match status" value="1"/>
</dbReference>
<evidence type="ECO:0000256" key="2">
    <source>
        <dbReference type="PROSITE-ProRule" id="PRU00703"/>
    </source>
</evidence>
<dbReference type="AlphaFoldDB" id="A0A3P3VP38"/>
<evidence type="ECO:0000256" key="1">
    <source>
        <dbReference type="ARBA" id="ARBA00023122"/>
    </source>
</evidence>
<dbReference type="RefSeq" id="WP_125014961.1">
    <property type="nucleotide sequence ID" value="NZ_QWEZ01000001.1"/>
</dbReference>
<organism evidence="4 5">
    <name type="scientific">Aestuariirhabdus litorea</name>
    <dbReference type="NCBI Taxonomy" id="2528527"/>
    <lineage>
        <taxon>Bacteria</taxon>
        <taxon>Pseudomonadati</taxon>
        <taxon>Pseudomonadota</taxon>
        <taxon>Gammaproteobacteria</taxon>
        <taxon>Oceanospirillales</taxon>
        <taxon>Aestuariirhabdaceae</taxon>
        <taxon>Aestuariirhabdus</taxon>
    </lineage>
</organism>
<dbReference type="CDD" id="cd04629">
    <property type="entry name" value="CBS_pair_bac"/>
    <property type="match status" value="1"/>
</dbReference>
<dbReference type="InterPro" id="IPR044729">
    <property type="entry name" value="CBS_bac"/>
</dbReference>
<dbReference type="EMBL" id="QWEZ01000001">
    <property type="protein sequence ID" value="RRJ84531.1"/>
    <property type="molecule type" value="Genomic_DNA"/>
</dbReference>